<dbReference type="InterPro" id="IPR051317">
    <property type="entry name" value="Gfo/Idh/MocA_oxidoreduct"/>
</dbReference>
<protein>
    <submittedName>
        <fullName evidence="3">Predicted dehydrogenase</fullName>
    </submittedName>
</protein>
<gene>
    <name evidence="3" type="ORF">GA0061100_101776</name>
</gene>
<dbReference type="STRING" id="52131.GA0061100_101776"/>
<evidence type="ECO:0000313" key="4">
    <source>
        <dbReference type="Proteomes" id="UP000186228"/>
    </source>
</evidence>
<dbReference type="Gene3D" id="3.40.50.720">
    <property type="entry name" value="NAD(P)-binding Rossmann-like Domain"/>
    <property type="match status" value="1"/>
</dbReference>
<dbReference type="GO" id="GO:0000166">
    <property type="term" value="F:nucleotide binding"/>
    <property type="evidence" value="ECO:0007669"/>
    <property type="project" value="InterPro"/>
</dbReference>
<evidence type="ECO:0000313" key="3">
    <source>
        <dbReference type="EMBL" id="SCB10846.1"/>
    </source>
</evidence>
<evidence type="ECO:0000259" key="1">
    <source>
        <dbReference type="Pfam" id="PF01408"/>
    </source>
</evidence>
<reference evidence="4" key="1">
    <citation type="submission" date="2016-08" db="EMBL/GenBank/DDBJ databases">
        <authorList>
            <person name="Varghese N."/>
            <person name="Submissions Spin"/>
        </authorList>
    </citation>
    <scope>NUCLEOTIDE SEQUENCE [LARGE SCALE GENOMIC DNA]</scope>
    <source>
        <strain evidence="4">CCBAU 57015</strain>
    </source>
</reference>
<dbReference type="Pfam" id="PF01408">
    <property type="entry name" value="GFO_IDH_MocA"/>
    <property type="match status" value="1"/>
</dbReference>
<organism evidence="3 4">
    <name type="scientific">Rhizobium hainanense</name>
    <dbReference type="NCBI Taxonomy" id="52131"/>
    <lineage>
        <taxon>Bacteria</taxon>
        <taxon>Pseudomonadati</taxon>
        <taxon>Pseudomonadota</taxon>
        <taxon>Alphaproteobacteria</taxon>
        <taxon>Hyphomicrobiales</taxon>
        <taxon>Rhizobiaceae</taxon>
        <taxon>Rhizobium/Agrobacterium group</taxon>
        <taxon>Rhizobium</taxon>
    </lineage>
</organism>
<feature type="domain" description="GFO/IDH/MocA-like oxidoreductase" evidence="2">
    <location>
        <begin position="144"/>
        <end position="264"/>
    </location>
</feature>
<keyword evidence="4" id="KW-1185">Reference proteome</keyword>
<sequence length="355" mass="37988">MHGPLEDIVKFNAILCGCGAMSKGWLRAIASTPALAESIQVVGLVDLNRATAENLAKEFSLEGAVVGSDLAEVIAATKADLVFDIVIPAARFGVVSTALKAGCHVLSEKPMATSLAEGAALIDLAAKAGKIHAIIQNRRYISGIRRLRRFVEEGAIGELTGVHCDFFLGPHFGGFREEMDNVLLLDMAIHTFDAARFVSGKVPLSVYCVEKNPVGSWYKHGSSAHALFDFSDDVVFSYRGSWCAEGRRTSWESQWRLTGSKGMLTWDGEENFEAGVAGNEPGLLHGFTPIEVPGPKHEEETHGHASVIASFIEAIKTGKPPETASGDNIRSLAMVLGAIESAKTGRRVDISAQGQ</sequence>
<dbReference type="Proteomes" id="UP000186228">
    <property type="component" value="Unassembled WGS sequence"/>
</dbReference>
<proteinExistence type="predicted"/>
<feature type="domain" description="Gfo/Idh/MocA-like oxidoreductase N-terminal" evidence="1">
    <location>
        <begin position="11"/>
        <end position="131"/>
    </location>
</feature>
<name>A0A1C3U5V8_9HYPH</name>
<dbReference type="InterPro" id="IPR000683">
    <property type="entry name" value="Gfo/Idh/MocA-like_OxRdtase_N"/>
</dbReference>
<dbReference type="InterPro" id="IPR036291">
    <property type="entry name" value="NAD(P)-bd_dom_sf"/>
</dbReference>
<dbReference type="SUPFAM" id="SSF55347">
    <property type="entry name" value="Glyceraldehyde-3-phosphate dehydrogenase-like, C-terminal domain"/>
    <property type="match status" value="1"/>
</dbReference>
<dbReference type="Gene3D" id="3.30.360.10">
    <property type="entry name" value="Dihydrodipicolinate Reductase, domain 2"/>
    <property type="match status" value="1"/>
</dbReference>
<dbReference type="SUPFAM" id="SSF51735">
    <property type="entry name" value="NAD(P)-binding Rossmann-fold domains"/>
    <property type="match status" value="1"/>
</dbReference>
<dbReference type="EMBL" id="FMAC01000001">
    <property type="protein sequence ID" value="SCB10846.1"/>
    <property type="molecule type" value="Genomic_DNA"/>
</dbReference>
<dbReference type="PANTHER" id="PTHR43708:SF8">
    <property type="entry name" value="OXIDOREDUCTASE"/>
    <property type="match status" value="1"/>
</dbReference>
<accession>A0A1C3U5V8</accession>
<evidence type="ECO:0000259" key="2">
    <source>
        <dbReference type="Pfam" id="PF22725"/>
    </source>
</evidence>
<dbReference type="PANTHER" id="PTHR43708">
    <property type="entry name" value="CONSERVED EXPRESSED OXIDOREDUCTASE (EUROFUNG)"/>
    <property type="match status" value="1"/>
</dbReference>
<dbReference type="InterPro" id="IPR055170">
    <property type="entry name" value="GFO_IDH_MocA-like_dom"/>
</dbReference>
<dbReference type="AlphaFoldDB" id="A0A1C3U5V8"/>
<dbReference type="Pfam" id="PF22725">
    <property type="entry name" value="GFO_IDH_MocA_C3"/>
    <property type="match status" value="1"/>
</dbReference>